<protein>
    <submittedName>
        <fullName evidence="2">DUF928 domain-containing protein</fullName>
    </submittedName>
</protein>
<reference evidence="3" key="1">
    <citation type="journal article" date="2020" name="ISME J.">
        <title>Comparative genomics reveals insights into cyanobacterial evolution and habitat adaptation.</title>
        <authorList>
            <person name="Chen M.Y."/>
            <person name="Teng W.K."/>
            <person name="Zhao L."/>
            <person name="Hu C.X."/>
            <person name="Zhou Y.K."/>
            <person name="Han B.P."/>
            <person name="Song L.R."/>
            <person name="Shu W.S."/>
        </authorList>
    </citation>
    <scope>NUCLEOTIDE SEQUENCE [LARGE SCALE GENOMIC DNA]</scope>
    <source>
        <strain evidence="3">FACHB-251</strain>
    </source>
</reference>
<keyword evidence="3" id="KW-1185">Reference proteome</keyword>
<dbReference type="EMBL" id="JACJQU010000007">
    <property type="protein sequence ID" value="MBD2294696.1"/>
    <property type="molecule type" value="Genomic_DNA"/>
</dbReference>
<dbReference type="InterPro" id="IPR010328">
    <property type="entry name" value="DUF928"/>
</dbReference>
<evidence type="ECO:0000313" key="3">
    <source>
        <dbReference type="Proteomes" id="UP000662185"/>
    </source>
</evidence>
<proteinExistence type="predicted"/>
<evidence type="ECO:0000256" key="1">
    <source>
        <dbReference type="SAM" id="MobiDB-lite"/>
    </source>
</evidence>
<feature type="region of interest" description="Disordered" evidence="1">
    <location>
        <begin position="35"/>
        <end position="87"/>
    </location>
</feature>
<accession>A0A927A1Z6</accession>
<organism evidence="2 3">
    <name type="scientific">Anabaena sphaerica FACHB-251</name>
    <dbReference type="NCBI Taxonomy" id="2692883"/>
    <lineage>
        <taxon>Bacteria</taxon>
        <taxon>Bacillati</taxon>
        <taxon>Cyanobacteriota</taxon>
        <taxon>Cyanophyceae</taxon>
        <taxon>Nostocales</taxon>
        <taxon>Nostocaceae</taxon>
        <taxon>Anabaena</taxon>
    </lineage>
</organism>
<dbReference type="AlphaFoldDB" id="A0A927A1Z6"/>
<dbReference type="Proteomes" id="UP000662185">
    <property type="component" value="Unassembled WGS sequence"/>
</dbReference>
<sequence length="269" mass="29626">MNLQKYINSLFKIAIALSPSLIIISTFSLPSLAQPTPTPGLRFPEAPNRDSPERTGAGGRRIQFPSGQDRGKPQRTGAGGRRGRQNSCIITDNGQPSLTALMPTSDNQGQTVVENPKLYVYVPKTTTQTGEFVVIDDEGNEVYETNFTPPTQPGIVQLSIPTSASLKTGKKYFWYFTLICNSEDRSQDEYVSGSLERTTLGSLLNSSLQQATPLKKAEIYAKNKIWYETISNVASLRTEDPEVWTDLLKSVGLEDFAQAPFVDFGKPKP</sequence>
<comment type="caution">
    <text evidence="2">The sequence shown here is derived from an EMBL/GenBank/DDBJ whole genome shotgun (WGS) entry which is preliminary data.</text>
</comment>
<name>A0A927A1Z6_9NOST</name>
<dbReference type="Pfam" id="PF06051">
    <property type="entry name" value="DUF928"/>
    <property type="match status" value="1"/>
</dbReference>
<gene>
    <name evidence="2" type="ORF">H6G06_14705</name>
</gene>
<evidence type="ECO:0000313" key="2">
    <source>
        <dbReference type="EMBL" id="MBD2294696.1"/>
    </source>
</evidence>